<comment type="caution">
    <text evidence="1">The sequence shown here is derived from an EMBL/GenBank/DDBJ whole genome shotgun (WGS) entry which is preliminary data.</text>
</comment>
<dbReference type="AlphaFoldDB" id="A0A2G9ZNE1"/>
<organism evidence="1 2">
    <name type="scientific">Candidatus Falkowbacteria bacterium CG23_combo_of_CG06-09_8_20_14_all_41_10</name>
    <dbReference type="NCBI Taxonomy" id="1974571"/>
    <lineage>
        <taxon>Bacteria</taxon>
        <taxon>Candidatus Falkowiibacteriota</taxon>
    </lineage>
</organism>
<dbReference type="Proteomes" id="UP000231408">
    <property type="component" value="Unassembled WGS sequence"/>
</dbReference>
<evidence type="ECO:0000313" key="1">
    <source>
        <dbReference type="EMBL" id="PIP34699.1"/>
    </source>
</evidence>
<dbReference type="SUPFAM" id="SSF56784">
    <property type="entry name" value="HAD-like"/>
    <property type="match status" value="1"/>
</dbReference>
<name>A0A2G9ZNE1_9BACT</name>
<gene>
    <name evidence="1" type="ORF">COX21_01530</name>
</gene>
<protein>
    <submittedName>
        <fullName evidence="1">Uncharacterized protein</fullName>
    </submittedName>
</protein>
<dbReference type="InterPro" id="IPR023214">
    <property type="entry name" value="HAD_sf"/>
</dbReference>
<sequence>MQKILAKILNVKFDGILAIRSNLIMRKQIAPLLKEELEKDMKTILVDAVNTFIIKEVGISDRMYKILEKYPNRKIILTGANDKEMEKFGLNNIPYEVFTLKHNPEKTNPEYYKIMLKHFNLNSEDVIYFEHSQAAITSAQTVGIITHYYDQDKKDLSALEKFINENL</sequence>
<evidence type="ECO:0000313" key="2">
    <source>
        <dbReference type="Proteomes" id="UP000231408"/>
    </source>
</evidence>
<reference evidence="1 2" key="1">
    <citation type="submission" date="2017-09" db="EMBL/GenBank/DDBJ databases">
        <title>Depth-based differentiation of microbial function through sediment-hosted aquifers and enrichment of novel symbionts in the deep terrestrial subsurface.</title>
        <authorList>
            <person name="Probst A.J."/>
            <person name="Ladd B."/>
            <person name="Jarett J.K."/>
            <person name="Geller-Mcgrath D.E."/>
            <person name="Sieber C.M."/>
            <person name="Emerson J.B."/>
            <person name="Anantharaman K."/>
            <person name="Thomas B.C."/>
            <person name="Malmstrom R."/>
            <person name="Stieglmeier M."/>
            <person name="Klingl A."/>
            <person name="Woyke T."/>
            <person name="Ryan C.M."/>
            <person name="Banfield J.F."/>
        </authorList>
    </citation>
    <scope>NUCLEOTIDE SEQUENCE [LARGE SCALE GENOMIC DNA]</scope>
    <source>
        <strain evidence="1">CG23_combo_of_CG06-09_8_20_14_all_41_10</strain>
    </source>
</reference>
<accession>A0A2G9ZNE1</accession>
<dbReference type="EMBL" id="PCSE01000045">
    <property type="protein sequence ID" value="PIP34699.1"/>
    <property type="molecule type" value="Genomic_DNA"/>
</dbReference>
<proteinExistence type="predicted"/>
<dbReference type="InterPro" id="IPR036412">
    <property type="entry name" value="HAD-like_sf"/>
</dbReference>
<dbReference type="Gene3D" id="3.40.50.1000">
    <property type="entry name" value="HAD superfamily/HAD-like"/>
    <property type="match status" value="1"/>
</dbReference>